<evidence type="ECO:0000259" key="10">
    <source>
        <dbReference type="PROSITE" id="PS50878"/>
    </source>
</evidence>
<evidence type="ECO:0000256" key="3">
    <source>
        <dbReference type="ARBA" id="ARBA00022695"/>
    </source>
</evidence>
<dbReference type="PANTHER" id="PTHR34047:SF7">
    <property type="entry name" value="RNA-DIRECTED DNA POLYMERASE"/>
    <property type="match status" value="1"/>
</dbReference>
<dbReference type="CDD" id="cd03487">
    <property type="entry name" value="RT_Bac_retron_II"/>
    <property type="match status" value="1"/>
</dbReference>
<evidence type="ECO:0000256" key="1">
    <source>
        <dbReference type="ARBA" id="ARBA00012493"/>
    </source>
</evidence>
<dbReference type="PRINTS" id="PR00866">
    <property type="entry name" value="RNADNAPOLMS"/>
</dbReference>
<proteinExistence type="inferred from homology"/>
<gene>
    <name evidence="11" type="ORF">H8S23_04095</name>
</gene>
<dbReference type="SUPFAM" id="SSF56672">
    <property type="entry name" value="DNA/RNA polymerases"/>
    <property type="match status" value="1"/>
</dbReference>
<name>A0A923ICV9_9FIRM</name>
<dbReference type="EC" id="2.7.7.49" evidence="1"/>
<evidence type="ECO:0000256" key="5">
    <source>
        <dbReference type="ARBA" id="ARBA00022842"/>
    </source>
</evidence>
<evidence type="ECO:0000313" key="12">
    <source>
        <dbReference type="Proteomes" id="UP000659630"/>
    </source>
</evidence>
<evidence type="ECO:0000256" key="6">
    <source>
        <dbReference type="ARBA" id="ARBA00022918"/>
    </source>
</evidence>
<dbReference type="PROSITE" id="PS50878">
    <property type="entry name" value="RT_POL"/>
    <property type="match status" value="1"/>
</dbReference>
<keyword evidence="12" id="KW-1185">Reference proteome</keyword>
<feature type="domain" description="Reverse transcriptase" evidence="10">
    <location>
        <begin position="18"/>
        <end position="229"/>
    </location>
</feature>
<evidence type="ECO:0000313" key="11">
    <source>
        <dbReference type="EMBL" id="MBC5580680.1"/>
    </source>
</evidence>
<comment type="catalytic activity">
    <reaction evidence="9">
        <text>DNA(n) + a 2'-deoxyribonucleoside 5'-triphosphate = DNA(n+1) + diphosphate</text>
        <dbReference type="Rhea" id="RHEA:22508"/>
        <dbReference type="Rhea" id="RHEA-COMP:17339"/>
        <dbReference type="Rhea" id="RHEA-COMP:17340"/>
        <dbReference type="ChEBI" id="CHEBI:33019"/>
        <dbReference type="ChEBI" id="CHEBI:61560"/>
        <dbReference type="ChEBI" id="CHEBI:173112"/>
        <dbReference type="EC" id="2.7.7.49"/>
    </reaction>
</comment>
<comment type="similarity">
    <text evidence="8">Belongs to the bacterial reverse transcriptase family.</text>
</comment>
<dbReference type="GO" id="GO:0003723">
    <property type="term" value="F:RNA binding"/>
    <property type="evidence" value="ECO:0007669"/>
    <property type="project" value="InterPro"/>
</dbReference>
<dbReference type="AlphaFoldDB" id="A0A923ICV9"/>
<dbReference type="InterPro" id="IPR000123">
    <property type="entry name" value="Reverse_transcriptase_msDNA"/>
</dbReference>
<keyword evidence="4" id="KW-0479">Metal-binding</keyword>
<keyword evidence="3" id="KW-0548">Nucleotidyltransferase</keyword>
<evidence type="ECO:0000256" key="4">
    <source>
        <dbReference type="ARBA" id="ARBA00022723"/>
    </source>
</evidence>
<dbReference type="GO" id="GO:0003964">
    <property type="term" value="F:RNA-directed DNA polymerase activity"/>
    <property type="evidence" value="ECO:0007669"/>
    <property type="project" value="UniProtKB-KW"/>
</dbReference>
<dbReference type="InterPro" id="IPR051083">
    <property type="entry name" value="GrpII_Intron_Splice-Mob/Def"/>
</dbReference>
<evidence type="ECO:0000256" key="9">
    <source>
        <dbReference type="ARBA" id="ARBA00048173"/>
    </source>
</evidence>
<evidence type="ECO:0000256" key="2">
    <source>
        <dbReference type="ARBA" id="ARBA00022679"/>
    </source>
</evidence>
<dbReference type="GO" id="GO:0051607">
    <property type="term" value="P:defense response to virus"/>
    <property type="evidence" value="ECO:0007669"/>
    <property type="project" value="UniProtKB-KW"/>
</dbReference>
<keyword evidence="7" id="KW-0051">Antiviral defense</keyword>
<keyword evidence="5" id="KW-0460">Magnesium</keyword>
<keyword evidence="6 11" id="KW-0695">RNA-directed DNA polymerase</keyword>
<dbReference type="EMBL" id="JACONZ010000001">
    <property type="protein sequence ID" value="MBC5580680.1"/>
    <property type="molecule type" value="Genomic_DNA"/>
</dbReference>
<dbReference type="PANTHER" id="PTHR34047">
    <property type="entry name" value="NUCLEAR INTRON MATURASE 1, MITOCHONDRIAL-RELATED"/>
    <property type="match status" value="1"/>
</dbReference>
<dbReference type="InterPro" id="IPR000477">
    <property type="entry name" value="RT_dom"/>
</dbReference>
<reference evidence="11" key="1">
    <citation type="submission" date="2020-08" db="EMBL/GenBank/DDBJ databases">
        <title>Genome public.</title>
        <authorList>
            <person name="Liu C."/>
            <person name="Sun Q."/>
        </authorList>
    </citation>
    <scope>NUCLEOTIDE SEQUENCE</scope>
    <source>
        <strain evidence="11">BX8</strain>
    </source>
</reference>
<evidence type="ECO:0000256" key="7">
    <source>
        <dbReference type="ARBA" id="ARBA00023118"/>
    </source>
</evidence>
<keyword evidence="2" id="KW-0808">Transferase</keyword>
<sequence>MIVYTETATLERDLGIPAKTLFAVSHDLKRHYRRVELSKADGTVRVLSVPDAVLKKIQRSINANLLAYMPISPYATAYRPGGGVRRNALPHCGQEQLLKLDIRRFFDSVRYTQLKETVFPAAVYAEKLRVLLSILCYSKEGLPQGAPTSPAIANILLRQFDETVGGWCGARGIAYTRYCDDLAFSGRFDPAAVICTVQEALRREGFSLNAQKTRLAGPGGRHLVTGAVVNLRPRAPAEERRALRQELYYCEKFGVRGHLVQTGDPRTAQAYLAALLGRLDYALSLSPEPRLAQGRRWVLDRLREERTARP</sequence>
<dbReference type="RefSeq" id="WP_186887017.1">
    <property type="nucleotide sequence ID" value="NZ_JACONZ010000001.1"/>
</dbReference>
<evidence type="ECO:0000256" key="8">
    <source>
        <dbReference type="ARBA" id="ARBA00034120"/>
    </source>
</evidence>
<dbReference type="Pfam" id="PF00078">
    <property type="entry name" value="RVT_1"/>
    <property type="match status" value="1"/>
</dbReference>
<dbReference type="InterPro" id="IPR043502">
    <property type="entry name" value="DNA/RNA_pol_sf"/>
</dbReference>
<protein>
    <recommendedName>
        <fullName evidence="1">RNA-directed DNA polymerase</fullName>
        <ecNumber evidence="1">2.7.7.49</ecNumber>
    </recommendedName>
</protein>
<dbReference type="GO" id="GO:0046872">
    <property type="term" value="F:metal ion binding"/>
    <property type="evidence" value="ECO:0007669"/>
    <property type="project" value="UniProtKB-KW"/>
</dbReference>
<comment type="caution">
    <text evidence="11">The sequence shown here is derived from an EMBL/GenBank/DDBJ whole genome shotgun (WGS) entry which is preliminary data.</text>
</comment>
<accession>A0A923ICV9</accession>
<organism evidence="11 12">
    <name type="scientific">Anaerofilum hominis</name>
    <dbReference type="NCBI Taxonomy" id="2763016"/>
    <lineage>
        <taxon>Bacteria</taxon>
        <taxon>Bacillati</taxon>
        <taxon>Bacillota</taxon>
        <taxon>Clostridia</taxon>
        <taxon>Eubacteriales</taxon>
        <taxon>Oscillospiraceae</taxon>
        <taxon>Anaerofilum</taxon>
    </lineage>
</organism>
<dbReference type="Proteomes" id="UP000659630">
    <property type="component" value="Unassembled WGS sequence"/>
</dbReference>